<feature type="binding site" evidence="15">
    <location>
        <position position="504"/>
    </location>
    <ligand>
        <name>Mg(2+)</name>
        <dbReference type="ChEBI" id="CHEBI:18420"/>
    </ligand>
</feature>
<dbReference type="SUPFAM" id="SSF81653">
    <property type="entry name" value="Calcium ATPase, transduction domain A"/>
    <property type="match status" value="1"/>
</dbReference>
<feature type="binding site" evidence="15">
    <location>
        <position position="926"/>
    </location>
    <ligand>
        <name>Mg(2+)</name>
        <dbReference type="ChEBI" id="CHEBI:18420"/>
    </ligand>
</feature>
<dbReference type="InterPro" id="IPR059000">
    <property type="entry name" value="ATPase_P-type_domA"/>
</dbReference>
<evidence type="ECO:0000256" key="16">
    <source>
        <dbReference type="RuleBase" id="RU362033"/>
    </source>
</evidence>
<dbReference type="SFLD" id="SFLDF00027">
    <property type="entry name" value="p-type_atpase"/>
    <property type="match status" value="1"/>
</dbReference>
<feature type="transmembrane region" description="Helical" evidence="16">
    <location>
        <begin position="984"/>
        <end position="1002"/>
    </location>
</feature>
<sequence>MKLSWEWFVSKRYGSIRRLKYTRCREETVRNVTINDKQQVSFCSNIVKTTKYTLYTFPFKNLFEQLCEPSNLYFVFIAILQAIPKPLHLSTWNNSNEIECLSRNGEAMQLHRSIPPNACISATHGIPVMLLPLSIVMLGNALKDAYEDYRRYVADNEVNNSIAQVVVHKEFTRVDNRVKDVADADKPRETIIAKAIEDGKVIHRRWHTLEVGEMVLLKNGDTIPADMILLASSEINGVAFVETSCLDGESNLKKKEAVIKVAQYLTRDLDNALSKIDRVAGSISCEPPNQHLLTFDGSLHYKIQDETYDPRPLQTTSDGNKTDNKADEQGMAETSITMLQLLLRGCKLRNTRWALGIIAYTGHETKIYKNIPKAPHKVSNLNRIMVRLTFIVWVFQIALCMLAAFWTVYRHVNRLDEKTPYLLGDNKDDNAAYVFMISFFSWVAISATFVPISTIVTMNIARMVQAFFIHSDTDMYYDEIDMHAAARTTALNEDLGQVEYLFSDKTGTLTCNKMVFRKFAVAGRSYGKGYTDVRRFVLTRQGVTLENEPENPLYDKTSHVNLVDDDLFVHLRDLNNPRHAHLVDFFMHLLCSNGVLTDVNKAGEVTYNSQSPDELCFVHAARFVDFKLIDKTSNSITMSVLGRKMCVRTLAIIEFDYFRRCSSAIIAFPKDPNTDLEDPDLNKFRIVLFCKGGDNVIMGKLKNKSEMDEVTASYSDLYSRDGLRTLVFAKRELTTEEFMAWNEKYIAAQADILNREESVSRCVSLIETNLELQGITGIEDKLQDGVGETIELLGSAGIKVWMLTGDNLETAINIGIATNLLRMFSERVDLNSGVCEKEELPIKVKGWLAKVKADPDGAEHRCLIVDGVAATELTKKDIVDDFVELCTYCNSAICCRMTPAHKGLFVELFKRRLGTVMMAIGDGGNDCNMIQTADVGIGLKGKEGLQAFNVSDYGIGQFRFLTPLILNHGRNCYRRLAKTVAYMFYKNITLITPIFFYGYISLFSGQRILLEVLVALYNVCFTGVSIILVGSIDQDIDKTLSYRYPHIYQLGQKNFYLNAKVFLGWLMNSFIHASVIFLVVTFGLNDRFTIPSGDGKLLNSPQLGIGMMFIVMVVVSIKLIMETWYYTRLTTATYVFSFFNFFLAIFVISLWPKAGSALLGAASVMLCNGRFWIVMLTSTMAALYRDYIVKVVNYSFMPHYYEYVQRKEYLASNLQSFSS</sequence>
<evidence type="ECO:0000256" key="1">
    <source>
        <dbReference type="ARBA" id="ARBA00004141"/>
    </source>
</evidence>
<evidence type="ECO:0000256" key="8">
    <source>
        <dbReference type="ARBA" id="ARBA00022842"/>
    </source>
</evidence>
<feature type="domain" description="P-type ATPase A" evidence="17">
    <location>
        <begin position="192"/>
        <end position="257"/>
    </location>
</feature>
<feature type="binding site" evidence="14">
    <location>
        <position position="655"/>
    </location>
    <ligand>
        <name>ATP</name>
        <dbReference type="ChEBI" id="CHEBI:30616"/>
    </ligand>
</feature>
<protein>
    <recommendedName>
        <fullName evidence="16">Phospholipid-transporting ATPase</fullName>
        <ecNumber evidence="16">7.6.2.1</ecNumber>
    </recommendedName>
</protein>
<reference evidence="20" key="2">
    <citation type="submission" date="2021-05" db="EMBL/GenBank/DDBJ databases">
        <authorList>
            <person name="Pain A."/>
        </authorList>
    </citation>
    <scope>NUCLEOTIDE SEQUENCE</scope>
    <source>
        <strain evidence="20">1802A</strain>
    </source>
</reference>
<feature type="binding site" evidence="14">
    <location>
        <position position="505"/>
    </location>
    <ligand>
        <name>ATP</name>
        <dbReference type="ChEBI" id="CHEBI:30616"/>
    </ligand>
</feature>
<evidence type="ECO:0000256" key="14">
    <source>
        <dbReference type="PIRSR" id="PIRSR606539-2"/>
    </source>
</evidence>
<dbReference type="InterPro" id="IPR006539">
    <property type="entry name" value="P-type_ATPase_IV"/>
</dbReference>
<feature type="transmembrane region" description="Helical" evidence="16">
    <location>
        <begin position="1133"/>
        <end position="1151"/>
    </location>
</feature>
<dbReference type="InterPro" id="IPR023299">
    <property type="entry name" value="ATPase_P-typ_cyto_dom_N"/>
</dbReference>
<evidence type="ECO:0000256" key="2">
    <source>
        <dbReference type="ARBA" id="ARBA00004308"/>
    </source>
</evidence>
<dbReference type="NCBIfam" id="TIGR01652">
    <property type="entry name" value="ATPase-Plipid"/>
    <property type="match status" value="1"/>
</dbReference>
<comment type="caution">
    <text evidence="20">The sequence shown here is derived from an EMBL/GenBank/DDBJ whole genome shotgun (WGS) entry which is preliminary data.</text>
</comment>
<evidence type="ECO:0000256" key="7">
    <source>
        <dbReference type="ARBA" id="ARBA00022840"/>
    </source>
</evidence>
<gene>
    <name evidence="20" type="ORF">X943_000235</name>
</gene>
<accession>A0AAD9GCB4</accession>
<organism evidence="20 21">
    <name type="scientific">Babesia divergens</name>
    <dbReference type="NCBI Taxonomy" id="32595"/>
    <lineage>
        <taxon>Eukaryota</taxon>
        <taxon>Sar</taxon>
        <taxon>Alveolata</taxon>
        <taxon>Apicomplexa</taxon>
        <taxon>Aconoidasida</taxon>
        <taxon>Piroplasmida</taxon>
        <taxon>Babesiidae</taxon>
        <taxon>Babesia</taxon>
    </lineage>
</organism>
<dbReference type="FunFam" id="3.40.50.1000:FF:000014">
    <property type="entry name" value="Phospholipid-transporting ATPase"/>
    <property type="match status" value="1"/>
</dbReference>
<evidence type="ECO:0000256" key="13">
    <source>
        <dbReference type="PIRSR" id="PIRSR606539-1"/>
    </source>
</evidence>
<evidence type="ECO:0000256" key="3">
    <source>
        <dbReference type="ARBA" id="ARBA00008109"/>
    </source>
</evidence>
<feature type="active site" description="4-aspartylphosphate intermediate" evidence="13">
    <location>
        <position position="504"/>
    </location>
</feature>
<dbReference type="GO" id="GO:0005886">
    <property type="term" value="C:plasma membrane"/>
    <property type="evidence" value="ECO:0007669"/>
    <property type="project" value="TreeGrafter"/>
</dbReference>
<dbReference type="GO" id="GO:0005524">
    <property type="term" value="F:ATP binding"/>
    <property type="evidence" value="ECO:0007669"/>
    <property type="project" value="UniProtKB-UniRule"/>
</dbReference>
<evidence type="ECO:0000256" key="12">
    <source>
        <dbReference type="ARBA" id="ARBA00034036"/>
    </source>
</evidence>
<feature type="binding site" evidence="14">
    <location>
        <position position="805"/>
    </location>
    <ligand>
        <name>ATP</name>
        <dbReference type="ChEBI" id="CHEBI:30616"/>
    </ligand>
</feature>
<feature type="binding site" evidence="14">
    <location>
        <position position="806"/>
    </location>
    <ligand>
        <name>ATP</name>
        <dbReference type="ChEBI" id="CHEBI:30616"/>
    </ligand>
</feature>
<dbReference type="GO" id="GO:0045332">
    <property type="term" value="P:phospholipid translocation"/>
    <property type="evidence" value="ECO:0007669"/>
    <property type="project" value="TreeGrafter"/>
</dbReference>
<dbReference type="SUPFAM" id="SSF81660">
    <property type="entry name" value="Metal cation-transporting ATPase, ATP-binding domain N"/>
    <property type="match status" value="1"/>
</dbReference>
<feature type="transmembrane region" description="Helical" evidence="16">
    <location>
        <begin position="390"/>
        <end position="412"/>
    </location>
</feature>
<dbReference type="SFLD" id="SFLDS00003">
    <property type="entry name" value="Haloacid_Dehalogenase"/>
    <property type="match status" value="1"/>
</dbReference>
<keyword evidence="11 16" id="KW-0472">Membrane</keyword>
<feature type="transmembrane region" description="Helical" evidence="16">
    <location>
        <begin position="432"/>
        <end position="456"/>
    </location>
</feature>
<feature type="binding site" evidence="14">
    <location>
        <position position="724"/>
    </location>
    <ligand>
        <name>ATP</name>
        <dbReference type="ChEBI" id="CHEBI:30616"/>
    </ligand>
</feature>
<keyword evidence="5 15" id="KW-0479">Metal-binding</keyword>
<feature type="binding site" evidence="14">
    <location>
        <position position="896"/>
    </location>
    <ligand>
        <name>ATP</name>
        <dbReference type="ChEBI" id="CHEBI:30616"/>
    </ligand>
</feature>
<evidence type="ECO:0000259" key="19">
    <source>
        <dbReference type="Pfam" id="PF16212"/>
    </source>
</evidence>
<feature type="domain" description="P-type ATPase C-terminal" evidence="19">
    <location>
        <begin position="949"/>
        <end position="1198"/>
    </location>
</feature>
<keyword evidence="21" id="KW-1185">Reference proteome</keyword>
<dbReference type="Proteomes" id="UP001195914">
    <property type="component" value="Unassembled WGS sequence"/>
</dbReference>
<feature type="binding site" evidence="14">
    <location>
        <position position="804"/>
    </location>
    <ligand>
        <name>ATP</name>
        <dbReference type="ChEBI" id="CHEBI:30616"/>
    </ligand>
</feature>
<dbReference type="Gene3D" id="3.40.1110.10">
    <property type="entry name" value="Calcium-transporting ATPase, cytoplasmic domain N"/>
    <property type="match status" value="1"/>
</dbReference>
<evidence type="ECO:0000259" key="18">
    <source>
        <dbReference type="Pfam" id="PF16209"/>
    </source>
</evidence>
<evidence type="ECO:0000313" key="21">
    <source>
        <dbReference type="Proteomes" id="UP001195914"/>
    </source>
</evidence>
<reference evidence="20" key="1">
    <citation type="journal article" date="2014" name="Nucleic Acids Res.">
        <title>The evolutionary dynamics of variant antigen genes in Babesia reveal a history of genomic innovation underlying host-parasite interaction.</title>
        <authorList>
            <person name="Jackson A.P."/>
            <person name="Otto T.D."/>
            <person name="Darby A."/>
            <person name="Ramaprasad A."/>
            <person name="Xia D."/>
            <person name="Echaide I.E."/>
            <person name="Farber M."/>
            <person name="Gahlot S."/>
            <person name="Gamble J."/>
            <person name="Gupta D."/>
            <person name="Gupta Y."/>
            <person name="Jackson L."/>
            <person name="Malandrin L."/>
            <person name="Malas T.B."/>
            <person name="Moussa E."/>
            <person name="Nair M."/>
            <person name="Reid A.J."/>
            <person name="Sanders M."/>
            <person name="Sharma J."/>
            <person name="Tracey A."/>
            <person name="Quail M.A."/>
            <person name="Weir W."/>
            <person name="Wastling J.M."/>
            <person name="Hall N."/>
            <person name="Willadsen P."/>
            <person name="Lingelbach K."/>
            <person name="Shiels B."/>
            <person name="Tait A."/>
            <person name="Berriman M."/>
            <person name="Allred D.R."/>
            <person name="Pain A."/>
        </authorList>
    </citation>
    <scope>NUCLEOTIDE SEQUENCE</scope>
    <source>
        <strain evidence="20">1802A</strain>
    </source>
</reference>
<dbReference type="GO" id="GO:0000287">
    <property type="term" value="F:magnesium ion binding"/>
    <property type="evidence" value="ECO:0007669"/>
    <property type="project" value="UniProtKB-UniRule"/>
</dbReference>
<evidence type="ECO:0000256" key="5">
    <source>
        <dbReference type="ARBA" id="ARBA00022723"/>
    </source>
</evidence>
<feature type="transmembrane region" description="Helical" evidence="16">
    <location>
        <begin position="1008"/>
        <end position="1029"/>
    </location>
</feature>
<dbReference type="Pfam" id="PF16209">
    <property type="entry name" value="PhoLip_ATPase_N"/>
    <property type="match status" value="1"/>
</dbReference>
<dbReference type="Pfam" id="PF00122">
    <property type="entry name" value="E1-E2_ATPase"/>
    <property type="match status" value="1"/>
</dbReference>
<keyword evidence="8 15" id="KW-0460">Magnesium</keyword>
<dbReference type="InterPro" id="IPR018303">
    <property type="entry name" value="ATPase_P-typ_P_site"/>
</dbReference>
<evidence type="ECO:0000256" key="15">
    <source>
        <dbReference type="PIRSR" id="PIRSR606539-3"/>
    </source>
</evidence>
<feature type="binding site" evidence="14">
    <location>
        <position position="614"/>
    </location>
    <ligand>
        <name>ATP</name>
        <dbReference type="ChEBI" id="CHEBI:30616"/>
    </ligand>
</feature>
<evidence type="ECO:0000256" key="11">
    <source>
        <dbReference type="ARBA" id="ARBA00023136"/>
    </source>
</evidence>
<evidence type="ECO:0000259" key="17">
    <source>
        <dbReference type="Pfam" id="PF00122"/>
    </source>
</evidence>
<comment type="similarity">
    <text evidence="3 16">Belongs to the cation transport ATPase (P-type) (TC 3.A.3) family. Type IV subfamily.</text>
</comment>
<feature type="domain" description="P-type ATPase N-terminal" evidence="18">
    <location>
        <begin position="34"/>
        <end position="85"/>
    </location>
</feature>
<comment type="cofactor">
    <cofactor evidence="15">
        <name>Mg(2+)</name>
        <dbReference type="ChEBI" id="CHEBI:18420"/>
    </cofactor>
</comment>
<dbReference type="EMBL" id="JAHBMH010000044">
    <property type="protein sequence ID" value="KAK1935891.1"/>
    <property type="molecule type" value="Genomic_DNA"/>
</dbReference>
<dbReference type="InterPro" id="IPR044492">
    <property type="entry name" value="P_typ_ATPase_HD_dom"/>
</dbReference>
<dbReference type="Gene3D" id="3.40.50.1000">
    <property type="entry name" value="HAD superfamily/HAD-like"/>
    <property type="match status" value="1"/>
</dbReference>
<feature type="binding site" evidence="14">
    <location>
        <position position="925"/>
    </location>
    <ligand>
        <name>ATP</name>
        <dbReference type="ChEBI" id="CHEBI:30616"/>
    </ligand>
</feature>
<feature type="binding site" evidence="14">
    <location>
        <position position="926"/>
    </location>
    <ligand>
        <name>ATP</name>
        <dbReference type="ChEBI" id="CHEBI:30616"/>
    </ligand>
</feature>
<feature type="binding site" evidence="14">
    <location>
        <position position="504"/>
    </location>
    <ligand>
        <name>ATP</name>
        <dbReference type="ChEBI" id="CHEBI:30616"/>
    </ligand>
</feature>
<feature type="binding site" evidence="14">
    <location>
        <position position="506"/>
    </location>
    <ligand>
        <name>ATP</name>
        <dbReference type="ChEBI" id="CHEBI:30616"/>
    </ligand>
</feature>
<comment type="catalytic activity">
    <reaction evidence="12 16">
        <text>ATP + H2O + phospholipidSide 1 = ADP + phosphate + phospholipidSide 2.</text>
        <dbReference type="EC" id="7.6.2.1"/>
    </reaction>
</comment>
<dbReference type="InterPro" id="IPR008250">
    <property type="entry name" value="ATPase_P-typ_transduc_dom_A_sf"/>
</dbReference>
<keyword evidence="6 14" id="KW-0547">Nucleotide-binding</keyword>
<name>A0AAD9GCB4_BABDI</name>
<dbReference type="EC" id="7.6.2.1" evidence="16"/>
<evidence type="ECO:0000313" key="20">
    <source>
        <dbReference type="EMBL" id="KAK1935891.1"/>
    </source>
</evidence>
<dbReference type="GO" id="GO:0016887">
    <property type="term" value="F:ATP hydrolysis activity"/>
    <property type="evidence" value="ECO:0007669"/>
    <property type="project" value="InterPro"/>
</dbReference>
<feature type="transmembrane region" description="Helical" evidence="16">
    <location>
        <begin position="1103"/>
        <end position="1121"/>
    </location>
</feature>
<keyword evidence="7 14" id="KW-0067">ATP-binding</keyword>
<feature type="binding site" evidence="15">
    <location>
        <position position="506"/>
    </location>
    <ligand>
        <name>Mg(2+)</name>
        <dbReference type="ChEBI" id="CHEBI:18420"/>
    </ligand>
</feature>
<dbReference type="InterPro" id="IPR036412">
    <property type="entry name" value="HAD-like_sf"/>
</dbReference>
<evidence type="ECO:0000256" key="9">
    <source>
        <dbReference type="ARBA" id="ARBA00022967"/>
    </source>
</evidence>
<feature type="transmembrane region" description="Helical" evidence="16">
    <location>
        <begin position="1157"/>
        <end position="1184"/>
    </location>
</feature>
<evidence type="ECO:0000256" key="10">
    <source>
        <dbReference type="ARBA" id="ARBA00022989"/>
    </source>
</evidence>
<feature type="binding site" evidence="14">
    <location>
        <position position="902"/>
    </location>
    <ligand>
        <name>ATP</name>
        <dbReference type="ChEBI" id="CHEBI:30616"/>
    </ligand>
</feature>
<dbReference type="PROSITE" id="PS00154">
    <property type="entry name" value="ATPASE_E1_E2"/>
    <property type="match status" value="1"/>
</dbReference>
<dbReference type="InterPro" id="IPR032630">
    <property type="entry name" value="P_typ_ATPase_c"/>
</dbReference>
<dbReference type="SFLD" id="SFLDG00002">
    <property type="entry name" value="C1.7:_P-type_atpase_like"/>
    <property type="match status" value="1"/>
</dbReference>
<dbReference type="Pfam" id="PF16212">
    <property type="entry name" value="PhoLip_ATPase_C"/>
    <property type="match status" value="1"/>
</dbReference>
<dbReference type="AlphaFoldDB" id="A0AAD9GCB4"/>
<feature type="binding site" evidence="15">
    <location>
        <position position="922"/>
    </location>
    <ligand>
        <name>Mg(2+)</name>
        <dbReference type="ChEBI" id="CHEBI:18420"/>
    </ligand>
</feature>
<dbReference type="Gene3D" id="2.70.150.10">
    <property type="entry name" value="Calcium-transporting ATPase, cytoplasmic transduction domain A"/>
    <property type="match status" value="1"/>
</dbReference>
<dbReference type="InterPro" id="IPR023298">
    <property type="entry name" value="ATPase_P-typ_TM_dom_sf"/>
</dbReference>
<dbReference type="SUPFAM" id="SSF81665">
    <property type="entry name" value="Calcium ATPase, transmembrane domain M"/>
    <property type="match status" value="1"/>
</dbReference>
<feature type="transmembrane region" description="Helical" evidence="16">
    <location>
        <begin position="1062"/>
        <end position="1083"/>
    </location>
</feature>
<dbReference type="InterPro" id="IPR032631">
    <property type="entry name" value="P-type_ATPase_N"/>
</dbReference>
<dbReference type="PRINTS" id="PR00119">
    <property type="entry name" value="CATATPASE"/>
</dbReference>
<dbReference type="InterPro" id="IPR023214">
    <property type="entry name" value="HAD_sf"/>
</dbReference>
<proteinExistence type="inferred from homology"/>
<comment type="subcellular location">
    <subcellularLocation>
        <location evidence="2">Endomembrane system</location>
    </subcellularLocation>
    <subcellularLocation>
        <location evidence="1 16">Membrane</location>
        <topology evidence="1 16">Multi-pass membrane protein</topology>
    </subcellularLocation>
</comment>
<dbReference type="SUPFAM" id="SSF56784">
    <property type="entry name" value="HAD-like"/>
    <property type="match status" value="1"/>
</dbReference>
<keyword evidence="9 16" id="KW-1278">Translocase</keyword>
<dbReference type="InterPro" id="IPR001757">
    <property type="entry name" value="P_typ_ATPase"/>
</dbReference>
<evidence type="ECO:0000256" key="6">
    <source>
        <dbReference type="ARBA" id="ARBA00022741"/>
    </source>
</evidence>
<keyword evidence="10 16" id="KW-1133">Transmembrane helix</keyword>
<feature type="binding site" evidence="14">
    <location>
        <position position="691"/>
    </location>
    <ligand>
        <name>ATP</name>
        <dbReference type="ChEBI" id="CHEBI:30616"/>
    </ligand>
</feature>
<keyword evidence="4 16" id="KW-0812">Transmembrane</keyword>
<dbReference type="NCBIfam" id="TIGR01494">
    <property type="entry name" value="ATPase_P-type"/>
    <property type="match status" value="1"/>
</dbReference>
<evidence type="ECO:0000256" key="4">
    <source>
        <dbReference type="ARBA" id="ARBA00022692"/>
    </source>
</evidence>
<dbReference type="PANTHER" id="PTHR24092:SF150">
    <property type="entry name" value="PHOSPHOLIPID-TRANSPORTING ATPASE"/>
    <property type="match status" value="1"/>
</dbReference>
<dbReference type="PANTHER" id="PTHR24092">
    <property type="entry name" value="PROBABLE PHOSPHOLIPID-TRANSPORTING ATPASE"/>
    <property type="match status" value="1"/>
</dbReference>
<dbReference type="GO" id="GO:0140326">
    <property type="term" value="F:ATPase-coupled intramembrane lipid transporter activity"/>
    <property type="evidence" value="ECO:0007669"/>
    <property type="project" value="UniProtKB-EC"/>
</dbReference>